<feature type="compositionally biased region" description="Polar residues" evidence="5">
    <location>
        <begin position="162"/>
        <end position="175"/>
    </location>
</feature>
<dbReference type="SMART" id="SM01117">
    <property type="entry name" value="Cyt-b5"/>
    <property type="match status" value="1"/>
</dbReference>
<dbReference type="Pfam" id="PF00173">
    <property type="entry name" value="Cyt-b5"/>
    <property type="match status" value="1"/>
</dbReference>
<feature type="region of interest" description="Disordered" evidence="5">
    <location>
        <begin position="142"/>
        <end position="198"/>
    </location>
</feature>
<keyword evidence="1" id="KW-0349">Heme</keyword>
<dbReference type="Gene3D" id="3.10.120.10">
    <property type="entry name" value="Cytochrome b5-like heme/steroid binding domain"/>
    <property type="match status" value="1"/>
</dbReference>
<dbReference type="SUPFAM" id="SSF55856">
    <property type="entry name" value="Cytochrome b5-like heme/steroid binding domain"/>
    <property type="match status" value="1"/>
</dbReference>
<dbReference type="GO" id="GO:0046872">
    <property type="term" value="F:metal ion binding"/>
    <property type="evidence" value="ECO:0007669"/>
    <property type="project" value="UniProtKB-KW"/>
</dbReference>
<dbReference type="InterPro" id="IPR050668">
    <property type="entry name" value="Cytochrome_b5"/>
</dbReference>
<dbReference type="InterPro" id="IPR036400">
    <property type="entry name" value="Cyt_B5-like_heme/steroid_sf"/>
</dbReference>
<dbReference type="EMBL" id="GANP01005446">
    <property type="protein sequence ID" value="JAB79022.1"/>
    <property type="molecule type" value="mRNA"/>
</dbReference>
<evidence type="ECO:0000313" key="7">
    <source>
        <dbReference type="EMBL" id="JAB79022.1"/>
    </source>
</evidence>
<name>V5HSP0_IXORI</name>
<accession>V5HSP0</accession>
<organism evidence="7">
    <name type="scientific">Ixodes ricinus</name>
    <name type="common">Common tick</name>
    <name type="synonym">Acarus ricinus</name>
    <dbReference type="NCBI Taxonomy" id="34613"/>
    <lineage>
        <taxon>Eukaryota</taxon>
        <taxon>Metazoa</taxon>
        <taxon>Ecdysozoa</taxon>
        <taxon>Arthropoda</taxon>
        <taxon>Chelicerata</taxon>
        <taxon>Arachnida</taxon>
        <taxon>Acari</taxon>
        <taxon>Parasitiformes</taxon>
        <taxon>Ixodida</taxon>
        <taxon>Ixodoidea</taxon>
        <taxon>Ixodidae</taxon>
        <taxon>Ixodinae</taxon>
        <taxon>Ixodes</taxon>
    </lineage>
</organism>
<evidence type="ECO:0000256" key="3">
    <source>
        <dbReference type="ARBA" id="ARBA00023004"/>
    </source>
</evidence>
<dbReference type="GO" id="GO:0016020">
    <property type="term" value="C:membrane"/>
    <property type="evidence" value="ECO:0007669"/>
    <property type="project" value="TreeGrafter"/>
</dbReference>
<dbReference type="InterPro" id="IPR001199">
    <property type="entry name" value="Cyt_B5-like_heme/steroid-bd"/>
</dbReference>
<evidence type="ECO:0000259" key="6">
    <source>
        <dbReference type="PROSITE" id="PS50255"/>
    </source>
</evidence>
<feature type="non-terminal residue" evidence="7">
    <location>
        <position position="1"/>
    </location>
</feature>
<feature type="compositionally biased region" description="Low complexity" evidence="5">
    <location>
        <begin position="182"/>
        <end position="192"/>
    </location>
</feature>
<comment type="similarity">
    <text evidence="4">Belongs to the cytochrome b5 family.</text>
</comment>
<proteinExistence type="evidence at transcript level"/>
<keyword evidence="2" id="KW-0479">Metal-binding</keyword>
<protein>
    <submittedName>
        <fullName evidence="7">Putative hect e3 ubiquitin ligase pediculus us corporis hect e3 ubiquitin ligase</fullName>
    </submittedName>
</protein>
<dbReference type="PROSITE" id="PS50255">
    <property type="entry name" value="CYTOCHROME_B5_2"/>
    <property type="match status" value="1"/>
</dbReference>
<sequence>DVMTLRRVDVENHNRDGGLWLVIRGKVYDVQEFRPRAPCGSDVFARYAGRDATQAFEAACHSKEAREMLSSFFVGNFVDQEQDAPLLVDPGTLSSPLCDAERSLGYLLGLGLHHRACGAPVQPCEAQLRSWLESPLLRGGGLLRGLQPTDPYDEEKGEARSQGGSSTATPVSGVTPTEPKGTTSATATPSPTFGSAAVQSEEGLLEAIGEGRLDEPLVASFLRTVDAFCEEQHL</sequence>
<keyword evidence="7" id="KW-0436">Ligase</keyword>
<evidence type="ECO:0000256" key="5">
    <source>
        <dbReference type="SAM" id="MobiDB-lite"/>
    </source>
</evidence>
<feature type="domain" description="Cytochrome b5 heme-binding" evidence="6">
    <location>
        <begin position="2"/>
        <end position="78"/>
    </location>
</feature>
<evidence type="ECO:0000256" key="1">
    <source>
        <dbReference type="ARBA" id="ARBA00022617"/>
    </source>
</evidence>
<dbReference type="GO" id="GO:0016874">
    <property type="term" value="F:ligase activity"/>
    <property type="evidence" value="ECO:0007669"/>
    <property type="project" value="UniProtKB-KW"/>
</dbReference>
<dbReference type="GO" id="GO:0020037">
    <property type="term" value="F:heme binding"/>
    <property type="evidence" value="ECO:0007669"/>
    <property type="project" value="TreeGrafter"/>
</dbReference>
<dbReference type="AlphaFoldDB" id="V5HSP0"/>
<dbReference type="PANTHER" id="PTHR19359">
    <property type="entry name" value="CYTOCHROME B5"/>
    <property type="match status" value="1"/>
</dbReference>
<feature type="non-terminal residue" evidence="7">
    <location>
        <position position="234"/>
    </location>
</feature>
<evidence type="ECO:0000256" key="2">
    <source>
        <dbReference type="ARBA" id="ARBA00022723"/>
    </source>
</evidence>
<evidence type="ECO:0000256" key="4">
    <source>
        <dbReference type="ARBA" id="ARBA00038168"/>
    </source>
</evidence>
<keyword evidence="3" id="KW-0408">Iron</keyword>
<reference evidence="7" key="1">
    <citation type="journal article" date="2015" name="Sci. Rep.">
        <title>Tissue- and time-dependent transcription in Ixodes ricinus salivary glands and midguts when blood feeding on the vertebrate host.</title>
        <authorList>
            <person name="Kotsyfakis M."/>
            <person name="Schwarz A."/>
            <person name="Erhart J."/>
            <person name="Ribeiro J.M."/>
        </authorList>
    </citation>
    <scope>NUCLEOTIDE SEQUENCE</scope>
    <source>
        <tissue evidence="7">Salivary gland and midgut</tissue>
    </source>
</reference>